<reference evidence="1 2" key="1">
    <citation type="submission" date="2019-12" db="EMBL/GenBank/DDBJ databases">
        <authorList>
            <person name="Floudas D."/>
            <person name="Bentzer J."/>
            <person name="Ahren D."/>
            <person name="Johansson T."/>
            <person name="Persson P."/>
            <person name="Tunlid A."/>
        </authorList>
    </citation>
    <scope>NUCLEOTIDE SEQUENCE [LARGE SCALE GENOMIC DNA]</scope>
    <source>
        <strain evidence="1 2">CBS 102.39</strain>
    </source>
</reference>
<organism evidence="1 2">
    <name type="scientific">Agrocybe pediades</name>
    <dbReference type="NCBI Taxonomy" id="84607"/>
    <lineage>
        <taxon>Eukaryota</taxon>
        <taxon>Fungi</taxon>
        <taxon>Dikarya</taxon>
        <taxon>Basidiomycota</taxon>
        <taxon>Agaricomycotina</taxon>
        <taxon>Agaricomycetes</taxon>
        <taxon>Agaricomycetidae</taxon>
        <taxon>Agaricales</taxon>
        <taxon>Agaricineae</taxon>
        <taxon>Strophariaceae</taxon>
        <taxon>Agrocybe</taxon>
    </lineage>
</organism>
<evidence type="ECO:0000313" key="2">
    <source>
        <dbReference type="Proteomes" id="UP000521872"/>
    </source>
</evidence>
<accession>A0A8H4QJ44</accession>
<proteinExistence type="predicted"/>
<dbReference type="InterPro" id="IPR046670">
    <property type="entry name" value="DUF6540"/>
</dbReference>
<comment type="caution">
    <text evidence="1">The sequence shown here is derived from an EMBL/GenBank/DDBJ whole genome shotgun (WGS) entry which is preliminary data.</text>
</comment>
<dbReference type="EMBL" id="JAACJL010000057">
    <property type="protein sequence ID" value="KAF4612092.1"/>
    <property type="molecule type" value="Genomic_DNA"/>
</dbReference>
<evidence type="ECO:0000313" key="1">
    <source>
        <dbReference type="EMBL" id="KAF4612092.1"/>
    </source>
</evidence>
<gene>
    <name evidence="1" type="ORF">D9613_004104</name>
</gene>
<protein>
    <submittedName>
        <fullName evidence="1">Uncharacterized protein</fullName>
    </submittedName>
</protein>
<keyword evidence="2" id="KW-1185">Reference proteome</keyword>
<dbReference type="Pfam" id="PF20174">
    <property type="entry name" value="DUF6540"/>
    <property type="match status" value="1"/>
</dbReference>
<dbReference type="Proteomes" id="UP000521872">
    <property type="component" value="Unassembled WGS sequence"/>
</dbReference>
<sequence>MSSDFTLGSLYLAAFAQATSPHIGLIVPVSEGTGHLVHLRMERESMNGWVFEEKTENLSGNIFLTSLLKIHDIHTGNMTIEKLTEVAKKLPVPANDFREECGVWACRLIEELHNSGMVNLTSVRDLRKEIDDFAAGNRQFMQRNKLPNVAVSKWCS</sequence>
<dbReference type="AlphaFoldDB" id="A0A8H4QJ44"/>
<name>A0A8H4QJ44_9AGAR</name>